<dbReference type="CDD" id="cd00829">
    <property type="entry name" value="SCP-x_thiolase"/>
    <property type="match status" value="1"/>
</dbReference>
<protein>
    <submittedName>
        <fullName evidence="4">3-ketoacyl-CoA thiolase</fullName>
        <ecNumber evidence="4">2.3.1.16</ecNumber>
    </submittedName>
</protein>
<name>A0A7G9Z0E1_9EURY</name>
<feature type="domain" description="Thiolase C-terminal" evidence="3">
    <location>
        <begin position="254"/>
        <end position="394"/>
    </location>
</feature>
<keyword evidence="1" id="KW-0414">Isoprene biosynthesis</keyword>
<dbReference type="InterPro" id="IPR016039">
    <property type="entry name" value="Thiolase-like"/>
</dbReference>
<dbReference type="InterPro" id="IPR055140">
    <property type="entry name" value="Thiolase_C_2"/>
</dbReference>
<dbReference type="EMBL" id="MT631549">
    <property type="protein sequence ID" value="QNO53725.1"/>
    <property type="molecule type" value="Genomic_DNA"/>
</dbReference>
<evidence type="ECO:0000259" key="3">
    <source>
        <dbReference type="Pfam" id="PF22691"/>
    </source>
</evidence>
<dbReference type="GO" id="GO:0003988">
    <property type="term" value="F:acetyl-CoA C-acyltransferase activity"/>
    <property type="evidence" value="ECO:0007669"/>
    <property type="project" value="UniProtKB-EC"/>
</dbReference>
<dbReference type="Pfam" id="PF00108">
    <property type="entry name" value="Thiolase_N"/>
    <property type="match status" value="1"/>
</dbReference>
<evidence type="ECO:0000259" key="2">
    <source>
        <dbReference type="Pfam" id="PF00108"/>
    </source>
</evidence>
<proteinExistence type="predicted"/>
<dbReference type="GO" id="GO:0008299">
    <property type="term" value="P:isoprenoid biosynthetic process"/>
    <property type="evidence" value="ECO:0007669"/>
    <property type="project" value="UniProtKB-KW"/>
</dbReference>
<accession>A0A7G9Z0E1</accession>
<reference evidence="4" key="1">
    <citation type="submission" date="2020-06" db="EMBL/GenBank/DDBJ databases">
        <title>Unique genomic features of the anaerobic methanotrophic archaea.</title>
        <authorList>
            <person name="Chadwick G.L."/>
            <person name="Skennerton C.T."/>
            <person name="Laso-Perez R."/>
            <person name="Leu A.O."/>
            <person name="Speth D.R."/>
            <person name="Yu H."/>
            <person name="Morgan-Lang C."/>
            <person name="Hatzenpichler R."/>
            <person name="Goudeau D."/>
            <person name="Malmstrom R."/>
            <person name="Brazelton W.J."/>
            <person name="Woyke T."/>
            <person name="Hallam S.J."/>
            <person name="Tyson G.W."/>
            <person name="Wegener G."/>
            <person name="Boetius A."/>
            <person name="Orphan V."/>
        </authorList>
    </citation>
    <scope>NUCLEOTIDE SEQUENCE</scope>
</reference>
<evidence type="ECO:0000313" key="4">
    <source>
        <dbReference type="EMBL" id="QNO53725.1"/>
    </source>
</evidence>
<dbReference type="SUPFAM" id="SSF53901">
    <property type="entry name" value="Thiolase-like"/>
    <property type="match status" value="1"/>
</dbReference>
<feature type="domain" description="Thiolase N-terminal" evidence="2">
    <location>
        <begin position="4"/>
        <end position="231"/>
    </location>
</feature>
<dbReference type="EC" id="2.3.1.16" evidence="4"/>
<dbReference type="PANTHER" id="PTHR42870:SF6">
    <property type="entry name" value="ACETYL-COA C-ACYLTRANSFERASE"/>
    <property type="match status" value="1"/>
</dbReference>
<dbReference type="PIRSF" id="PIRSF000429">
    <property type="entry name" value="Ac-CoA_Ac_transf"/>
    <property type="match status" value="1"/>
</dbReference>
<dbReference type="PANTHER" id="PTHR42870">
    <property type="entry name" value="ACETYL-COA C-ACETYLTRANSFERASE"/>
    <property type="match status" value="1"/>
</dbReference>
<organism evidence="4">
    <name type="scientific">Candidatus Methanophagaceae archaeon ANME-1 ERB6</name>
    <dbReference type="NCBI Taxonomy" id="2759912"/>
    <lineage>
        <taxon>Archaea</taxon>
        <taxon>Methanobacteriati</taxon>
        <taxon>Methanobacteriota</taxon>
        <taxon>Stenosarchaea group</taxon>
        <taxon>Methanomicrobia</taxon>
        <taxon>Candidatus Methanophagales</taxon>
        <taxon>Candidatus Methanophagaceae</taxon>
    </lineage>
</organism>
<evidence type="ECO:0000256" key="1">
    <source>
        <dbReference type="ARBA" id="ARBA00023229"/>
    </source>
</evidence>
<sequence length="396" mass="41598">MRDVAIIGIGHTKFGRASKTSLELFSEAALQAVDDAGVDLKDIEALFQGAALPGFEEGQVTPAAFSAAELNLGGGSIPATRYEGACASASIAIREAAEWVASGQCDMVMAGGVEKALLMGTLFATRIFAMACHAPTEGPAGLTFPGIFAMAARRYSKNYDIPLDKLREQMALVSVKNHKHGASNPLAQFYKKMGNLKVEEVINSKLVADPLTVLDCCPFSDGAAAIVLCAAEEARKYTDDPVYILGTGQGSGGALSKMKDLTKPDSRIKSARMAFKHAGLSPSDIDVLELHDCFTIAELIALESMGFFEWGEAAEATADGQTESGGKIPVNMSGGLIGKGHPIGATGASQVYWIVKQMRGEAAKGNQIDPVPEYGMTDTLGGDFGTLCHIILGRGK</sequence>
<dbReference type="Pfam" id="PF22691">
    <property type="entry name" value="Thiolase_C_1"/>
    <property type="match status" value="1"/>
</dbReference>
<dbReference type="InterPro" id="IPR020616">
    <property type="entry name" value="Thiolase_N"/>
</dbReference>
<dbReference type="Gene3D" id="3.40.47.10">
    <property type="match status" value="1"/>
</dbReference>
<gene>
    <name evidence="4" type="primary">fadA</name>
    <name evidence="4" type="ORF">ONPGGGGH_00024</name>
</gene>
<keyword evidence="4" id="KW-0808">Transferase</keyword>
<keyword evidence="4" id="KW-0012">Acyltransferase</keyword>
<dbReference type="AlphaFoldDB" id="A0A7G9Z0E1"/>
<dbReference type="InterPro" id="IPR002155">
    <property type="entry name" value="Thiolase"/>
</dbReference>